<dbReference type="Pfam" id="PF13411">
    <property type="entry name" value="MerR_1"/>
    <property type="match status" value="1"/>
</dbReference>
<dbReference type="EMBL" id="CAEZXN010000003">
    <property type="protein sequence ID" value="CAB4685704.1"/>
    <property type="molecule type" value="Genomic_DNA"/>
</dbReference>
<organism evidence="2">
    <name type="scientific">freshwater metagenome</name>
    <dbReference type="NCBI Taxonomy" id="449393"/>
    <lineage>
        <taxon>unclassified sequences</taxon>
        <taxon>metagenomes</taxon>
        <taxon>ecological metagenomes</taxon>
    </lineage>
</organism>
<dbReference type="EMBL" id="CAFBRC010000005">
    <property type="protein sequence ID" value="CAB5071426.1"/>
    <property type="molecule type" value="Genomic_DNA"/>
</dbReference>
<gene>
    <name evidence="2" type="ORF">UFOPK2342_00176</name>
    <name evidence="3" type="ORF">UFOPK2423_00244</name>
    <name evidence="4" type="ORF">UFOPK3266_00312</name>
    <name evidence="5" type="ORF">UFOPK4367_00133</name>
</gene>
<sequence>MTILCHNYGMYSAEELAARVGITPRMVRYRARIGLLRTAHRRHRPFTHHDEVALTLIRQVESEYNASPDEIAFALRALTTKRLSEQIRHIGEMYGRGDALAALDFEQEKALQLLRTRRVSTSGDERSPRA</sequence>
<dbReference type="Gene3D" id="1.10.1660.10">
    <property type="match status" value="1"/>
</dbReference>
<feature type="domain" description="HTH merR-type" evidence="1">
    <location>
        <begin position="11"/>
        <end position="72"/>
    </location>
</feature>
<name>A0A6J6LY56_9ZZZZ</name>
<dbReference type="GO" id="GO:0003677">
    <property type="term" value="F:DNA binding"/>
    <property type="evidence" value="ECO:0007669"/>
    <property type="project" value="InterPro"/>
</dbReference>
<accession>A0A6J6LY56</accession>
<proteinExistence type="predicted"/>
<evidence type="ECO:0000259" key="1">
    <source>
        <dbReference type="Pfam" id="PF13411"/>
    </source>
</evidence>
<evidence type="ECO:0000313" key="4">
    <source>
        <dbReference type="EMBL" id="CAB4841108.1"/>
    </source>
</evidence>
<protein>
    <submittedName>
        <fullName evidence="2">Unannotated protein</fullName>
    </submittedName>
</protein>
<evidence type="ECO:0000313" key="3">
    <source>
        <dbReference type="EMBL" id="CAB4685704.1"/>
    </source>
</evidence>
<evidence type="ECO:0000313" key="5">
    <source>
        <dbReference type="EMBL" id="CAB5071426.1"/>
    </source>
</evidence>
<dbReference type="SUPFAM" id="SSF46955">
    <property type="entry name" value="Putative DNA-binding domain"/>
    <property type="match status" value="1"/>
</dbReference>
<dbReference type="InterPro" id="IPR009061">
    <property type="entry name" value="DNA-bd_dom_put_sf"/>
</dbReference>
<reference evidence="2" key="1">
    <citation type="submission" date="2020-05" db="EMBL/GenBank/DDBJ databases">
        <authorList>
            <person name="Chiriac C."/>
            <person name="Salcher M."/>
            <person name="Ghai R."/>
            <person name="Kavagutti S V."/>
        </authorList>
    </citation>
    <scope>NUCLEOTIDE SEQUENCE</scope>
</reference>
<dbReference type="AlphaFoldDB" id="A0A6J6LY56"/>
<evidence type="ECO:0000313" key="2">
    <source>
        <dbReference type="EMBL" id="CAB4666741.1"/>
    </source>
</evidence>
<dbReference type="EMBL" id="CAFBAA010000004">
    <property type="protein sequence ID" value="CAB4841108.1"/>
    <property type="molecule type" value="Genomic_DNA"/>
</dbReference>
<dbReference type="GO" id="GO:0006355">
    <property type="term" value="P:regulation of DNA-templated transcription"/>
    <property type="evidence" value="ECO:0007669"/>
    <property type="project" value="InterPro"/>
</dbReference>
<dbReference type="InterPro" id="IPR000551">
    <property type="entry name" value="MerR-type_HTH_dom"/>
</dbReference>
<dbReference type="EMBL" id="CAEZXB010000002">
    <property type="protein sequence ID" value="CAB4666741.1"/>
    <property type="molecule type" value="Genomic_DNA"/>
</dbReference>